<protein>
    <submittedName>
        <fullName evidence="5">Hydrogenase maturation protease</fullName>
    </submittedName>
</protein>
<dbReference type="PANTHER" id="PTHR30302:SF1">
    <property type="entry name" value="HYDROGENASE 2 MATURATION PROTEASE"/>
    <property type="match status" value="1"/>
</dbReference>
<dbReference type="GO" id="GO:0004190">
    <property type="term" value="F:aspartic-type endopeptidase activity"/>
    <property type="evidence" value="ECO:0007669"/>
    <property type="project" value="UniProtKB-KW"/>
</dbReference>
<gene>
    <name evidence="5" type="ORF">LTSEUGA_4400</name>
</gene>
<dbReference type="PANTHER" id="PTHR30302">
    <property type="entry name" value="HYDROGENASE 1 MATURATION PROTEASE"/>
    <property type="match status" value="1"/>
</dbReference>
<comment type="caution">
    <text evidence="5">The sequence shown here is derived from an EMBL/GenBank/DDBJ whole genome shotgun (WGS) entry which is preliminary data.</text>
</comment>
<dbReference type="Proteomes" id="UP000003915">
    <property type="component" value="Unassembled WGS sequence"/>
</dbReference>
<evidence type="ECO:0000256" key="2">
    <source>
        <dbReference type="ARBA" id="ARBA00022670"/>
    </source>
</evidence>
<sequence length="178" mass="19183">MRILVLGVGNILLTDEAIGVRIVEALEQRYTLPDFVEILDGGTAGMELLGDMANRDHLIIADAIVSKKNAPGTIMVLRDDEVPALFTNKISPHQLGLADVLSRIVGPPLYRPDVLSALRFTGEFPKKLTLVGVIPQSLEPHIGLTPTVEAMIEPALEQVLAALRESGVEAIPKETAHV</sequence>
<proteinExistence type="inferred from homology"/>
<name>A0A6C8GXU9_SALET</name>
<evidence type="ECO:0000256" key="3">
    <source>
        <dbReference type="ARBA" id="ARBA00022750"/>
    </source>
</evidence>
<keyword evidence="2 5" id="KW-0645">Protease</keyword>
<dbReference type="Pfam" id="PF01750">
    <property type="entry name" value="HycI"/>
    <property type="match status" value="2"/>
</dbReference>
<organism evidence="5 6">
    <name type="scientific">Salmonella enterica subsp. enterica serovar Uganda str. R8-3404</name>
    <dbReference type="NCBI Taxonomy" id="913083"/>
    <lineage>
        <taxon>Bacteria</taxon>
        <taxon>Pseudomonadati</taxon>
        <taxon>Pseudomonadota</taxon>
        <taxon>Gammaproteobacteria</taxon>
        <taxon>Enterobacterales</taxon>
        <taxon>Enterobacteriaceae</taxon>
        <taxon>Salmonella</taxon>
    </lineage>
</organism>
<reference evidence="5 6" key="1">
    <citation type="journal article" date="2011" name="BMC Genomics">
        <title>Genome sequencing reveals diversification of virulence factor content and possible host adaptation in distinct subpopulations of Salmonella enterica.</title>
        <authorList>
            <person name="den Bakker H.C."/>
            <person name="Moreno Switt A.I."/>
            <person name="Govoni G."/>
            <person name="Cummings C.A."/>
            <person name="Ranieri M.L."/>
            <person name="Degoricija L."/>
            <person name="Hoelzer K."/>
            <person name="Rodriguez-Rivera L.D."/>
            <person name="Brown S."/>
            <person name="Bolchacova E."/>
            <person name="Furtado M.R."/>
            <person name="Wiedmann M."/>
        </authorList>
    </citation>
    <scope>NUCLEOTIDE SEQUENCE [LARGE SCALE GENOMIC DNA]</scope>
    <source>
        <strain evidence="5 6">R8-3404</strain>
    </source>
</reference>
<evidence type="ECO:0000256" key="1">
    <source>
        <dbReference type="ARBA" id="ARBA00006814"/>
    </source>
</evidence>
<evidence type="ECO:0000313" key="5">
    <source>
        <dbReference type="EMBL" id="EHC87831.1"/>
    </source>
</evidence>
<comment type="similarity">
    <text evidence="1">Belongs to the peptidase A31 family.</text>
</comment>
<dbReference type="GO" id="GO:0008047">
    <property type="term" value="F:enzyme activator activity"/>
    <property type="evidence" value="ECO:0007669"/>
    <property type="project" value="InterPro"/>
</dbReference>
<dbReference type="NCBIfam" id="NF007777">
    <property type="entry name" value="PRK10466.1"/>
    <property type="match status" value="1"/>
</dbReference>
<dbReference type="GO" id="GO:0016485">
    <property type="term" value="P:protein processing"/>
    <property type="evidence" value="ECO:0007669"/>
    <property type="project" value="TreeGrafter"/>
</dbReference>
<dbReference type="NCBIfam" id="TIGR00072">
    <property type="entry name" value="hydrog_prot"/>
    <property type="match status" value="1"/>
</dbReference>
<dbReference type="PRINTS" id="PR00446">
    <property type="entry name" value="HYDRGNUPTAKE"/>
</dbReference>
<dbReference type="InterPro" id="IPR023430">
    <property type="entry name" value="Pept_HybD-like_dom_sf"/>
</dbReference>
<accession>A0A6C8GXU9</accession>
<dbReference type="AlphaFoldDB" id="A0A6C8GXU9"/>
<keyword evidence="4" id="KW-0378">Hydrolase</keyword>
<dbReference type="Gene3D" id="3.40.50.1450">
    <property type="entry name" value="HybD-like"/>
    <property type="match status" value="1"/>
</dbReference>
<evidence type="ECO:0000313" key="6">
    <source>
        <dbReference type="Proteomes" id="UP000003915"/>
    </source>
</evidence>
<dbReference type="CDD" id="cd06062">
    <property type="entry name" value="H2MP_MemB-H2up"/>
    <property type="match status" value="1"/>
</dbReference>
<dbReference type="SUPFAM" id="SSF53163">
    <property type="entry name" value="HybD-like"/>
    <property type="match status" value="1"/>
</dbReference>
<evidence type="ECO:0000256" key="4">
    <source>
        <dbReference type="ARBA" id="ARBA00022801"/>
    </source>
</evidence>
<keyword evidence="3" id="KW-0064">Aspartyl protease</keyword>
<dbReference type="InterPro" id="IPR000671">
    <property type="entry name" value="Peptidase_A31"/>
</dbReference>
<dbReference type="EMBL" id="AFCV01001108">
    <property type="protein sequence ID" value="EHC87831.1"/>
    <property type="molecule type" value="Genomic_DNA"/>
</dbReference>